<dbReference type="GeneID" id="107426051"/>
<sequence length="665" mass="75180">MKHLISHSLHSTPLALQSLRWFSSNKLQFQWKSKTNVIITNPVLLVMESCTTMLQLKQIQAHMTRTGLITHTFPASRVLAFCALAGAGDIQYAHTFFTQIEKPNTYIWNTMIRGYSIAQIPSMAVSFFRQMIRERVEMDSLSFVFALKACDQFPGILEGNSVHCVIWKSGFYPDLLVRNGLIRYFAERGCLLFARKKFDESSIRDVVTWTTMIDGYAMHNCSEEAVNLFELMLLSNVAPNEVTMITVLSACSRKGDIGMAQRIHDYIKKKNADCSLNLLNAMLNTYVKCGCLIMAKEIFDNMKTRDVFSWTSIVNGYAKSGDLDSARKFFDAMPEKNLISWNAMIAGHSQNNQPKEALKLFHEMVEAGLVPIENTLVCVLSACGQLGCLDLGQWVHQYYINTKGIQLSVILSNAFIDMYAKCGNIDAAANFFNEMSERNLVSWNIMIAGYAAHGHAKQALTLFEQMKNMRLKPDHITFLAVLSACSHGGFVSEGREYFKSMVRDFGLEPKVEHYACMIDLLGRFGMLEEAYELVTIMPMEPSESAWGALLNACTKHKNVELAKLSAQKLLDLDPQDSGIYVLLANVCANSKRWGDVRRVRSLMRERRVKKIPGHSSIELDGKFHDFLVADESHPQAEEIYRVLKEILLVSNLEDYIPNISQTFLT</sequence>
<dbReference type="PROSITE" id="PS51375">
    <property type="entry name" value="PPR"/>
    <property type="match status" value="6"/>
</dbReference>
<dbReference type="NCBIfam" id="TIGR00756">
    <property type="entry name" value="PPR"/>
    <property type="match status" value="6"/>
</dbReference>
<keyword evidence="1" id="KW-0677">Repeat</keyword>
<evidence type="ECO:0000313" key="4">
    <source>
        <dbReference type="RefSeq" id="XP_015891624.3"/>
    </source>
</evidence>
<name>A0A6P4B046_ZIZJJ</name>
<dbReference type="SUPFAM" id="SSF48452">
    <property type="entry name" value="TPR-like"/>
    <property type="match status" value="1"/>
</dbReference>
<dbReference type="InterPro" id="IPR046848">
    <property type="entry name" value="E_motif"/>
</dbReference>
<protein>
    <submittedName>
        <fullName evidence="4">Pentatricopeptide repeat-containing protein At2g22410, mitochondrial-like</fullName>
    </submittedName>
</protein>
<feature type="repeat" description="PPR" evidence="2">
    <location>
        <begin position="408"/>
        <end position="438"/>
    </location>
</feature>
<dbReference type="InterPro" id="IPR011990">
    <property type="entry name" value="TPR-like_helical_dom_sf"/>
</dbReference>
<reference evidence="4" key="1">
    <citation type="submission" date="2025-08" db="UniProtKB">
        <authorList>
            <consortium name="RefSeq"/>
        </authorList>
    </citation>
    <scope>IDENTIFICATION</scope>
    <source>
        <tissue evidence="4">Seedling</tissue>
    </source>
</reference>
<dbReference type="InParanoid" id="A0A6P4B046"/>
<dbReference type="Pfam" id="PF01535">
    <property type="entry name" value="PPR"/>
    <property type="match status" value="2"/>
</dbReference>
<dbReference type="InterPro" id="IPR002885">
    <property type="entry name" value="PPR_rpt"/>
</dbReference>
<dbReference type="Proteomes" id="UP001652623">
    <property type="component" value="Chromosome 9"/>
</dbReference>
<dbReference type="AlphaFoldDB" id="A0A6P4B046"/>
<dbReference type="InterPro" id="IPR046960">
    <property type="entry name" value="PPR_At4g14850-like_plant"/>
</dbReference>
<feature type="repeat" description="PPR" evidence="2">
    <location>
        <begin position="439"/>
        <end position="473"/>
    </location>
</feature>
<evidence type="ECO:0000313" key="3">
    <source>
        <dbReference type="Proteomes" id="UP001652623"/>
    </source>
</evidence>
<feature type="repeat" description="PPR" evidence="2">
    <location>
        <begin position="205"/>
        <end position="239"/>
    </location>
</feature>
<dbReference type="GO" id="GO:0009451">
    <property type="term" value="P:RNA modification"/>
    <property type="evidence" value="ECO:0007669"/>
    <property type="project" value="InterPro"/>
</dbReference>
<accession>A0A6P4B046</accession>
<dbReference type="RefSeq" id="XP_015891624.3">
    <property type="nucleotide sequence ID" value="XM_016036138.4"/>
</dbReference>
<feature type="repeat" description="PPR" evidence="2">
    <location>
        <begin position="104"/>
        <end position="138"/>
    </location>
</feature>
<dbReference type="PANTHER" id="PTHR47926">
    <property type="entry name" value="PENTATRICOPEPTIDE REPEAT-CONTAINING PROTEIN"/>
    <property type="match status" value="1"/>
</dbReference>
<evidence type="ECO:0000256" key="1">
    <source>
        <dbReference type="ARBA" id="ARBA00022737"/>
    </source>
</evidence>
<dbReference type="KEGG" id="zju:107426051"/>
<feature type="repeat" description="PPR" evidence="2">
    <location>
        <begin position="337"/>
        <end position="371"/>
    </location>
</feature>
<organism evidence="3 4">
    <name type="scientific">Ziziphus jujuba</name>
    <name type="common">Chinese jujube</name>
    <name type="synonym">Ziziphus sativa</name>
    <dbReference type="NCBI Taxonomy" id="326968"/>
    <lineage>
        <taxon>Eukaryota</taxon>
        <taxon>Viridiplantae</taxon>
        <taxon>Streptophyta</taxon>
        <taxon>Embryophyta</taxon>
        <taxon>Tracheophyta</taxon>
        <taxon>Spermatophyta</taxon>
        <taxon>Magnoliopsida</taxon>
        <taxon>eudicotyledons</taxon>
        <taxon>Gunneridae</taxon>
        <taxon>Pentapetalae</taxon>
        <taxon>rosids</taxon>
        <taxon>fabids</taxon>
        <taxon>Rosales</taxon>
        <taxon>Rhamnaceae</taxon>
        <taxon>Paliureae</taxon>
        <taxon>Ziziphus</taxon>
    </lineage>
</organism>
<feature type="repeat" description="PPR" evidence="2">
    <location>
        <begin position="306"/>
        <end position="336"/>
    </location>
</feature>
<keyword evidence="3" id="KW-1185">Reference proteome</keyword>
<evidence type="ECO:0000256" key="2">
    <source>
        <dbReference type="PROSITE-ProRule" id="PRU00708"/>
    </source>
</evidence>
<dbReference type="Pfam" id="PF13041">
    <property type="entry name" value="PPR_2"/>
    <property type="match status" value="3"/>
</dbReference>
<gene>
    <name evidence="4" type="primary">LOC107426051</name>
</gene>
<dbReference type="Pfam" id="PF12854">
    <property type="entry name" value="PPR_1"/>
    <property type="match status" value="1"/>
</dbReference>
<dbReference type="Pfam" id="PF20431">
    <property type="entry name" value="E_motif"/>
    <property type="match status" value="1"/>
</dbReference>
<dbReference type="Gene3D" id="1.25.40.10">
    <property type="entry name" value="Tetratricopeptide repeat domain"/>
    <property type="match status" value="5"/>
</dbReference>
<dbReference type="GO" id="GO:0003723">
    <property type="term" value="F:RNA binding"/>
    <property type="evidence" value="ECO:0007669"/>
    <property type="project" value="InterPro"/>
</dbReference>
<proteinExistence type="predicted"/>
<dbReference type="PANTHER" id="PTHR47926:SF387">
    <property type="entry name" value="PENTATRICOPEPTIDE REPEAT-CONTAINING PROTEIN"/>
    <property type="match status" value="1"/>
</dbReference>